<dbReference type="GO" id="GO:0046872">
    <property type="term" value="F:metal ion binding"/>
    <property type="evidence" value="ECO:0007669"/>
    <property type="project" value="UniProtKB-KW"/>
</dbReference>
<gene>
    <name evidence="8" type="ORF">PENTCL1PPCAC_24578</name>
</gene>
<evidence type="ECO:0000313" key="9">
    <source>
        <dbReference type="Proteomes" id="UP001432027"/>
    </source>
</evidence>
<evidence type="ECO:0000259" key="6">
    <source>
        <dbReference type="PROSITE" id="PS50255"/>
    </source>
</evidence>
<dbReference type="GO" id="GO:0005783">
    <property type="term" value="C:endoplasmic reticulum"/>
    <property type="evidence" value="ECO:0007669"/>
    <property type="project" value="TreeGrafter"/>
</dbReference>
<dbReference type="InterPro" id="IPR039261">
    <property type="entry name" value="FNR_nucleotide-bd"/>
</dbReference>
<dbReference type="GO" id="GO:0006801">
    <property type="term" value="P:superoxide metabolic process"/>
    <property type="evidence" value="ECO:0007669"/>
    <property type="project" value="TreeGrafter"/>
</dbReference>
<keyword evidence="2" id="KW-0349">Heme</keyword>
<dbReference type="CDD" id="cd06183">
    <property type="entry name" value="cyt_b5_reduct_like"/>
    <property type="match status" value="1"/>
</dbReference>
<accession>A0AAV5U6D5</accession>
<sequence>MSLQVPTPGGLTAKAPAGRSEYGRVKVALPRGKGLLDWIHKSNGKNLAAARLPKVSTEELVKHNKQSDCWIVLFGQVYDITPYLEYHPGGVPELMRAAGTDATGLFNQYHSWVNYDSMLKACIVGRFDGDTAKLPPPDPSTLDDDDSTSAGGGEGSMRGAGKEMSALAHSTLDSHNIRAISPSSHCVLLSCLSHWNERTMRRECISHSIGETSLRLLVKTMDGRNPLELKWDPLPSSFSPSSSIAVSIDEQARIRLDFIHADDVIGQEFVTTRCSVKEKPPLAFHEARVLRTFRHPSLLSTMTSSGDETDEEERGKESLFPPRDSLLLIVETDETAAVRVPIGHHVELRVRKGASQVARPYTPVPLTAAMRRWIGEEEEVAKRESSGRLLAFLIKIYSDGVVTPAIERLNTNDLVHISDPIGSIDFSSLPYSTATVSLPPPTVSLPSPINDWKRTVVCLVGGTGVTPMLGVIQERGWERCRLIAYNKTEEDTPRGGWMPEGMDTVSDDRLVHVLSSAGESWRGEKGRVDRHNMGEMKGSEIVFVCGPDGFVQETARLLQESGHPTDLVHIFQG</sequence>
<dbReference type="InterPro" id="IPR017927">
    <property type="entry name" value="FAD-bd_FR_type"/>
</dbReference>
<evidence type="ECO:0000313" key="8">
    <source>
        <dbReference type="EMBL" id="GMT02404.1"/>
    </source>
</evidence>
<name>A0AAV5U6D5_9BILA</name>
<evidence type="ECO:0008006" key="10">
    <source>
        <dbReference type="Google" id="ProtNLM"/>
    </source>
</evidence>
<evidence type="ECO:0000256" key="5">
    <source>
        <dbReference type="SAM" id="MobiDB-lite"/>
    </source>
</evidence>
<dbReference type="PROSITE" id="PS00191">
    <property type="entry name" value="CYTOCHROME_B5_1"/>
    <property type="match status" value="1"/>
</dbReference>
<dbReference type="Gene3D" id="3.10.120.10">
    <property type="entry name" value="Cytochrome b5-like heme/steroid binding domain"/>
    <property type="match status" value="1"/>
</dbReference>
<dbReference type="Gene3D" id="3.40.50.80">
    <property type="entry name" value="Nucleotide-binding domain of ferredoxin-NADP reductase (FNR) module"/>
    <property type="match status" value="1"/>
</dbReference>
<evidence type="ECO:0000256" key="4">
    <source>
        <dbReference type="ARBA" id="ARBA00023004"/>
    </source>
</evidence>
<dbReference type="PROSITE" id="PS50255">
    <property type="entry name" value="CYTOCHROME_B5_2"/>
    <property type="match status" value="1"/>
</dbReference>
<dbReference type="FunFam" id="3.10.120.10:FF:000001">
    <property type="entry name" value="Cytochrome b5 reductase 4"/>
    <property type="match status" value="1"/>
</dbReference>
<organism evidence="8 9">
    <name type="scientific">Pristionchus entomophagus</name>
    <dbReference type="NCBI Taxonomy" id="358040"/>
    <lineage>
        <taxon>Eukaryota</taxon>
        <taxon>Metazoa</taxon>
        <taxon>Ecdysozoa</taxon>
        <taxon>Nematoda</taxon>
        <taxon>Chromadorea</taxon>
        <taxon>Rhabditida</taxon>
        <taxon>Rhabditina</taxon>
        <taxon>Diplogasteromorpha</taxon>
        <taxon>Diplogasteroidea</taxon>
        <taxon>Neodiplogasteridae</taxon>
        <taxon>Pristionchus</taxon>
    </lineage>
</organism>
<proteinExistence type="inferred from homology"/>
<feature type="domain" description="FAD-binding FR-type" evidence="7">
    <location>
        <begin position="282"/>
        <end position="427"/>
    </location>
</feature>
<feature type="region of interest" description="Disordered" evidence="5">
    <location>
        <begin position="299"/>
        <end position="318"/>
    </location>
</feature>
<reference evidence="8" key="1">
    <citation type="submission" date="2023-10" db="EMBL/GenBank/DDBJ databases">
        <title>Genome assembly of Pristionchus species.</title>
        <authorList>
            <person name="Yoshida K."/>
            <person name="Sommer R.J."/>
        </authorList>
    </citation>
    <scope>NUCLEOTIDE SEQUENCE</scope>
    <source>
        <strain evidence="8">RS0144</strain>
    </source>
</reference>
<dbReference type="PROSITE" id="PS51384">
    <property type="entry name" value="FAD_FR"/>
    <property type="match status" value="1"/>
</dbReference>
<dbReference type="SUPFAM" id="SSF55856">
    <property type="entry name" value="Cytochrome b5-like heme/steroid binding domain"/>
    <property type="match status" value="1"/>
</dbReference>
<evidence type="ECO:0000256" key="2">
    <source>
        <dbReference type="ARBA" id="ARBA00022617"/>
    </source>
</evidence>
<feature type="domain" description="Cytochrome b5 heme-binding" evidence="6">
    <location>
        <begin position="52"/>
        <end position="128"/>
    </location>
</feature>
<comment type="similarity">
    <text evidence="1">Belongs to the flavoprotein pyridine nucleotide cytochrome reductase family.</text>
</comment>
<dbReference type="InterPro" id="IPR017938">
    <property type="entry name" value="Riboflavin_synthase-like_b-brl"/>
</dbReference>
<dbReference type="SMART" id="SM01117">
    <property type="entry name" value="Cyt-b5"/>
    <property type="match status" value="1"/>
</dbReference>
<dbReference type="Pfam" id="PF00175">
    <property type="entry name" value="NAD_binding_1"/>
    <property type="match status" value="1"/>
</dbReference>
<dbReference type="Proteomes" id="UP001432027">
    <property type="component" value="Unassembled WGS sequence"/>
</dbReference>
<dbReference type="InterPro" id="IPR001199">
    <property type="entry name" value="Cyt_B5-like_heme/steroid-bd"/>
</dbReference>
<dbReference type="Pfam" id="PF00173">
    <property type="entry name" value="Cyt-b5"/>
    <property type="match status" value="1"/>
</dbReference>
<dbReference type="PANTHER" id="PTHR46237">
    <property type="entry name" value="CYTOCHROME B5 REDUCTASE 4 FAMILY MEMBER"/>
    <property type="match status" value="1"/>
</dbReference>
<dbReference type="InterPro" id="IPR036400">
    <property type="entry name" value="Cyt_B5-like_heme/steroid_sf"/>
</dbReference>
<feature type="region of interest" description="Disordered" evidence="5">
    <location>
        <begin position="133"/>
        <end position="162"/>
    </location>
</feature>
<keyword evidence="9" id="KW-1185">Reference proteome</keyword>
<comment type="caution">
    <text evidence="8">The sequence shown here is derived from an EMBL/GenBank/DDBJ whole genome shotgun (WGS) entry which is preliminary data.</text>
</comment>
<dbReference type="AlphaFoldDB" id="A0AAV5U6D5"/>
<dbReference type="InterPro" id="IPR051872">
    <property type="entry name" value="Cytochrome_b5/Flavoprotein_Rdt"/>
</dbReference>
<dbReference type="PANTHER" id="PTHR46237:SF1">
    <property type="entry name" value="CYTOCHROME B5 REDUCTASE 4"/>
    <property type="match status" value="1"/>
</dbReference>
<dbReference type="GO" id="GO:0004128">
    <property type="term" value="F:cytochrome-b5 reductase activity, acting on NAD(P)H"/>
    <property type="evidence" value="ECO:0007669"/>
    <property type="project" value="TreeGrafter"/>
</dbReference>
<dbReference type="SUPFAM" id="SSF52343">
    <property type="entry name" value="Ferredoxin reductase-like, C-terminal NADP-linked domain"/>
    <property type="match status" value="1"/>
</dbReference>
<evidence type="ECO:0000259" key="7">
    <source>
        <dbReference type="PROSITE" id="PS51384"/>
    </source>
</evidence>
<dbReference type="InterPro" id="IPR001433">
    <property type="entry name" value="OxRdtase_FAD/NAD-bd"/>
</dbReference>
<keyword evidence="3" id="KW-0479">Metal-binding</keyword>
<dbReference type="SUPFAM" id="SSF63380">
    <property type="entry name" value="Riboflavin synthase domain-like"/>
    <property type="match status" value="1"/>
</dbReference>
<dbReference type="InterPro" id="IPR018506">
    <property type="entry name" value="Cyt_B5_heme-BS"/>
</dbReference>
<keyword evidence="4" id="KW-0408">Iron</keyword>
<dbReference type="GO" id="GO:0020037">
    <property type="term" value="F:heme binding"/>
    <property type="evidence" value="ECO:0007669"/>
    <property type="project" value="InterPro"/>
</dbReference>
<dbReference type="Gene3D" id="2.40.30.10">
    <property type="entry name" value="Translation factors"/>
    <property type="match status" value="1"/>
</dbReference>
<evidence type="ECO:0000256" key="1">
    <source>
        <dbReference type="ARBA" id="ARBA00006105"/>
    </source>
</evidence>
<evidence type="ECO:0000256" key="3">
    <source>
        <dbReference type="ARBA" id="ARBA00022723"/>
    </source>
</evidence>
<protein>
    <recommendedName>
        <fullName evidence="10">Cytochrome-b5 reductase</fullName>
    </recommendedName>
</protein>
<dbReference type="EMBL" id="BTSX01000005">
    <property type="protein sequence ID" value="GMT02404.1"/>
    <property type="molecule type" value="Genomic_DNA"/>
</dbReference>